<accession>A0AA51RX51</accession>
<evidence type="ECO:0000313" key="2">
    <source>
        <dbReference type="Proteomes" id="UP001239782"/>
    </source>
</evidence>
<keyword evidence="1" id="KW-0808">Transferase</keyword>
<dbReference type="Gene3D" id="3.40.50.150">
    <property type="entry name" value="Vaccinia Virus protein VP39"/>
    <property type="match status" value="1"/>
</dbReference>
<evidence type="ECO:0000313" key="1">
    <source>
        <dbReference type="EMBL" id="WMS89202.1"/>
    </source>
</evidence>
<dbReference type="Proteomes" id="UP001239782">
    <property type="component" value="Chromosome"/>
</dbReference>
<dbReference type="KEGG" id="plei:Q9312_09900"/>
<protein>
    <submittedName>
        <fullName evidence="1">Class I SAM-dependent methyltransferase</fullName>
        <ecNumber evidence="1">2.1.1.-</ecNumber>
    </submittedName>
</protein>
<dbReference type="EMBL" id="CP133548">
    <property type="protein sequence ID" value="WMS89202.1"/>
    <property type="molecule type" value="Genomic_DNA"/>
</dbReference>
<dbReference type="Pfam" id="PF13489">
    <property type="entry name" value="Methyltransf_23"/>
    <property type="match status" value="1"/>
</dbReference>
<organism evidence="1 2">
    <name type="scientific">Pleionea litopenaei</name>
    <dbReference type="NCBI Taxonomy" id="3070815"/>
    <lineage>
        <taxon>Bacteria</taxon>
        <taxon>Pseudomonadati</taxon>
        <taxon>Pseudomonadota</taxon>
        <taxon>Gammaproteobacteria</taxon>
        <taxon>Oceanospirillales</taxon>
        <taxon>Pleioneaceae</taxon>
        <taxon>Pleionea</taxon>
    </lineage>
</organism>
<dbReference type="GO" id="GO:0032259">
    <property type="term" value="P:methylation"/>
    <property type="evidence" value="ECO:0007669"/>
    <property type="project" value="UniProtKB-KW"/>
</dbReference>
<dbReference type="GO" id="GO:0008168">
    <property type="term" value="F:methyltransferase activity"/>
    <property type="evidence" value="ECO:0007669"/>
    <property type="project" value="UniProtKB-KW"/>
</dbReference>
<keyword evidence="1" id="KW-0489">Methyltransferase</keyword>
<proteinExistence type="predicted"/>
<dbReference type="AlphaFoldDB" id="A0AA51RX51"/>
<sequence>MLCPLCSSTSINQYAKDQRRLYYQCARCKLVIADSTSHLSLAAEKAEYDKHENTLDDSGYLNFLSRAYEPLMAQVPAPADGLDFGCGPAPALAHYLKSQNYQMACYDKFYFSDPSPLKQRYDFVTCTEVIEHIADPAVELTKIVSLLKPGGWLVIMTKRVIDQSRFSQWHYKNDPTHICFYSDATFEWMAKFFDMTLNIVGPDVVMLQKLRATDAR</sequence>
<dbReference type="SUPFAM" id="SSF53335">
    <property type="entry name" value="S-adenosyl-L-methionine-dependent methyltransferases"/>
    <property type="match status" value="1"/>
</dbReference>
<dbReference type="InterPro" id="IPR029063">
    <property type="entry name" value="SAM-dependent_MTases_sf"/>
</dbReference>
<name>A0AA51RX51_9GAMM</name>
<gene>
    <name evidence="1" type="ORF">Q9312_09900</name>
</gene>
<dbReference type="RefSeq" id="WP_309204470.1">
    <property type="nucleotide sequence ID" value="NZ_CP133548.1"/>
</dbReference>
<keyword evidence="2" id="KW-1185">Reference proteome</keyword>
<reference evidence="1 2" key="1">
    <citation type="submission" date="2023-08" db="EMBL/GenBank/DDBJ databases">
        <title>Pleionea litopenaei sp. nov., isolated from stomach of juvenile Litopenaeus vannamei.</title>
        <authorList>
            <person name="Rho A.M."/>
            <person name="Hwang C.Y."/>
        </authorList>
    </citation>
    <scope>NUCLEOTIDE SEQUENCE [LARGE SCALE GENOMIC DNA]</scope>
    <source>
        <strain evidence="1 2">HL-JVS1</strain>
    </source>
</reference>
<dbReference type="EC" id="2.1.1.-" evidence="1"/>